<dbReference type="AlphaFoldDB" id="A0A9D1SXV8"/>
<proteinExistence type="inferred from homology"/>
<feature type="compositionally biased region" description="Basic and acidic residues" evidence="14">
    <location>
        <begin position="1"/>
        <end position="10"/>
    </location>
</feature>
<evidence type="ECO:0000256" key="14">
    <source>
        <dbReference type="SAM" id="MobiDB-lite"/>
    </source>
</evidence>
<dbReference type="SUPFAM" id="SSF58014">
    <property type="entry name" value="Coiled-coil domain of nucleotide exchange factor GrpE"/>
    <property type="match status" value="1"/>
</dbReference>
<evidence type="ECO:0000256" key="9">
    <source>
        <dbReference type="ARBA" id="ARBA00076414"/>
    </source>
</evidence>
<dbReference type="Pfam" id="PF01025">
    <property type="entry name" value="GrpE"/>
    <property type="match status" value="1"/>
</dbReference>
<dbReference type="Gene3D" id="2.30.22.10">
    <property type="entry name" value="Head domain of nucleotide exchange factor GrpE"/>
    <property type="match status" value="1"/>
</dbReference>
<evidence type="ECO:0000256" key="11">
    <source>
        <dbReference type="RuleBase" id="RU000639"/>
    </source>
</evidence>
<dbReference type="PANTHER" id="PTHR21237">
    <property type="entry name" value="GRPE PROTEIN"/>
    <property type="match status" value="1"/>
</dbReference>
<feature type="coiled-coil region" evidence="13">
    <location>
        <begin position="36"/>
        <end position="70"/>
    </location>
</feature>
<comment type="function">
    <text evidence="7 10 11">Participates actively in the response to hyperosmotic and heat shock by preventing the aggregation of stress-denatured proteins, in association with DnaK and GrpE. It is the nucleotide exchange factor for DnaK and may function as a thermosensor. Unfolded proteins bind initially to DnaJ; upon interaction with the DnaJ-bound protein, DnaK hydrolyzes its bound ATP, resulting in the formation of a stable complex. GrpE releases ADP from DnaK; ATP binding to DnaK triggers the release of the substrate protein, thus completing the reaction cycle. Several rounds of ATP-dependent interactions between DnaJ, DnaK and GrpE are required for fully efficient folding.</text>
</comment>
<feature type="compositionally biased region" description="Acidic residues" evidence="14">
    <location>
        <begin position="15"/>
        <end position="33"/>
    </location>
</feature>
<evidence type="ECO:0000256" key="5">
    <source>
        <dbReference type="ARBA" id="ARBA00023016"/>
    </source>
</evidence>
<keyword evidence="13" id="KW-0175">Coiled coil</keyword>
<dbReference type="GO" id="GO:0006457">
    <property type="term" value="P:protein folding"/>
    <property type="evidence" value="ECO:0007669"/>
    <property type="project" value="InterPro"/>
</dbReference>
<dbReference type="GO" id="GO:0000774">
    <property type="term" value="F:adenyl-nucleotide exchange factor activity"/>
    <property type="evidence" value="ECO:0007669"/>
    <property type="project" value="InterPro"/>
</dbReference>
<evidence type="ECO:0000256" key="10">
    <source>
        <dbReference type="HAMAP-Rule" id="MF_01151"/>
    </source>
</evidence>
<evidence type="ECO:0000256" key="7">
    <source>
        <dbReference type="ARBA" id="ARBA00053401"/>
    </source>
</evidence>
<evidence type="ECO:0000256" key="12">
    <source>
        <dbReference type="RuleBase" id="RU004478"/>
    </source>
</evidence>
<dbReference type="CDD" id="cd00446">
    <property type="entry name" value="GrpE"/>
    <property type="match status" value="1"/>
</dbReference>
<keyword evidence="6 10" id="KW-0143">Chaperone</keyword>
<dbReference type="PANTHER" id="PTHR21237:SF23">
    <property type="entry name" value="GRPE PROTEIN HOMOLOG, MITOCHONDRIAL"/>
    <property type="match status" value="1"/>
</dbReference>
<feature type="region of interest" description="Disordered" evidence="14">
    <location>
        <begin position="1"/>
        <end position="33"/>
    </location>
</feature>
<comment type="subunit">
    <text evidence="3 10">Homodimer.</text>
</comment>
<sequence length="176" mass="19975">MKNKKSKEEPIEQVVTEEEVSVETPVEEGPSDEELIAMAEAKAKEYRELAQRVQAEFDNYRKRNNESVRNARIEGGNEVILGLLPLADTMEIALKMVTDEKSKEGIQLIYKQLKSLLEKYEVTEIEAQGEAFDPDLHHAVLQIEDAEQAGKVVEVLQKGYRRSGKVIRYAMVKVAQ</sequence>
<dbReference type="GO" id="GO:0051082">
    <property type="term" value="F:unfolded protein binding"/>
    <property type="evidence" value="ECO:0007669"/>
    <property type="project" value="TreeGrafter"/>
</dbReference>
<comment type="caution">
    <text evidence="15">The sequence shown here is derived from an EMBL/GenBank/DDBJ whole genome shotgun (WGS) entry which is preliminary data.</text>
</comment>
<evidence type="ECO:0000256" key="8">
    <source>
        <dbReference type="ARBA" id="ARBA00072274"/>
    </source>
</evidence>
<evidence type="ECO:0000256" key="13">
    <source>
        <dbReference type="SAM" id="Coils"/>
    </source>
</evidence>
<dbReference type="PRINTS" id="PR00773">
    <property type="entry name" value="GRPEPROTEIN"/>
</dbReference>
<evidence type="ECO:0000256" key="6">
    <source>
        <dbReference type="ARBA" id="ARBA00023186"/>
    </source>
</evidence>
<reference evidence="15" key="2">
    <citation type="journal article" date="2021" name="PeerJ">
        <title>Extensive microbial diversity within the chicken gut microbiome revealed by metagenomics and culture.</title>
        <authorList>
            <person name="Gilroy R."/>
            <person name="Ravi A."/>
            <person name="Getino M."/>
            <person name="Pursley I."/>
            <person name="Horton D.L."/>
            <person name="Alikhan N.F."/>
            <person name="Baker D."/>
            <person name="Gharbi K."/>
            <person name="Hall N."/>
            <person name="Watson M."/>
            <person name="Adriaenssens E.M."/>
            <person name="Foster-Nyarko E."/>
            <person name="Jarju S."/>
            <person name="Secka A."/>
            <person name="Antonio M."/>
            <person name="Oren A."/>
            <person name="Chaudhuri R.R."/>
            <person name="La Ragione R."/>
            <person name="Hildebrand F."/>
            <person name="Pallen M.J."/>
        </authorList>
    </citation>
    <scope>NUCLEOTIDE SEQUENCE</scope>
    <source>
        <strain evidence="15">23406</strain>
    </source>
</reference>
<dbReference type="Proteomes" id="UP000886891">
    <property type="component" value="Unassembled WGS sequence"/>
</dbReference>
<gene>
    <name evidence="10" type="primary">grpE</name>
    <name evidence="15" type="ORF">IAB14_05675</name>
</gene>
<dbReference type="FunFam" id="2.30.22.10:FF:000001">
    <property type="entry name" value="Protein GrpE"/>
    <property type="match status" value="1"/>
</dbReference>
<evidence type="ECO:0000256" key="3">
    <source>
        <dbReference type="ARBA" id="ARBA00011738"/>
    </source>
</evidence>
<comment type="subcellular location">
    <subcellularLocation>
        <location evidence="1 10">Cytoplasm</location>
    </subcellularLocation>
</comment>
<dbReference type="HAMAP" id="MF_01151">
    <property type="entry name" value="GrpE"/>
    <property type="match status" value="1"/>
</dbReference>
<dbReference type="InterPro" id="IPR009012">
    <property type="entry name" value="GrpE_head"/>
</dbReference>
<accession>A0A9D1SXV8</accession>
<keyword evidence="5 10" id="KW-0346">Stress response</keyword>
<protein>
    <recommendedName>
        <fullName evidence="8 10">Protein GrpE</fullName>
    </recommendedName>
    <alternativeName>
        <fullName evidence="9 10">HSP-70 cofactor</fullName>
    </alternativeName>
</protein>
<reference evidence="15" key="1">
    <citation type="submission" date="2020-10" db="EMBL/GenBank/DDBJ databases">
        <authorList>
            <person name="Gilroy R."/>
        </authorList>
    </citation>
    <scope>NUCLEOTIDE SEQUENCE</scope>
    <source>
        <strain evidence="15">23406</strain>
    </source>
</reference>
<dbReference type="GO" id="GO:0042803">
    <property type="term" value="F:protein homodimerization activity"/>
    <property type="evidence" value="ECO:0007669"/>
    <property type="project" value="InterPro"/>
</dbReference>
<name>A0A9D1SXV8_9FIRM</name>
<dbReference type="InterPro" id="IPR013805">
    <property type="entry name" value="GrpE_CC"/>
</dbReference>
<evidence type="ECO:0000256" key="4">
    <source>
        <dbReference type="ARBA" id="ARBA00022490"/>
    </source>
</evidence>
<evidence type="ECO:0000313" key="16">
    <source>
        <dbReference type="Proteomes" id="UP000886891"/>
    </source>
</evidence>
<evidence type="ECO:0000256" key="1">
    <source>
        <dbReference type="ARBA" id="ARBA00004496"/>
    </source>
</evidence>
<dbReference type="EMBL" id="DVOH01000041">
    <property type="protein sequence ID" value="HIV00579.1"/>
    <property type="molecule type" value="Genomic_DNA"/>
</dbReference>
<dbReference type="Gene3D" id="3.90.20.20">
    <property type="match status" value="1"/>
</dbReference>
<dbReference type="GO" id="GO:0005737">
    <property type="term" value="C:cytoplasm"/>
    <property type="evidence" value="ECO:0007669"/>
    <property type="project" value="UniProtKB-SubCell"/>
</dbReference>
<evidence type="ECO:0000256" key="2">
    <source>
        <dbReference type="ARBA" id="ARBA00009054"/>
    </source>
</evidence>
<organism evidence="15 16">
    <name type="scientific">Candidatus Stercoripulliclostridium merdipullorum</name>
    <dbReference type="NCBI Taxonomy" id="2840952"/>
    <lineage>
        <taxon>Bacteria</taxon>
        <taxon>Bacillati</taxon>
        <taxon>Bacillota</taxon>
        <taxon>Clostridia</taxon>
        <taxon>Eubacteriales</taxon>
        <taxon>Candidatus Stercoripulliclostridium</taxon>
    </lineage>
</organism>
<dbReference type="GO" id="GO:0051087">
    <property type="term" value="F:protein-folding chaperone binding"/>
    <property type="evidence" value="ECO:0007669"/>
    <property type="project" value="InterPro"/>
</dbReference>
<dbReference type="SUPFAM" id="SSF51064">
    <property type="entry name" value="Head domain of nucleotide exchange factor GrpE"/>
    <property type="match status" value="1"/>
</dbReference>
<keyword evidence="4 10" id="KW-0963">Cytoplasm</keyword>
<dbReference type="PROSITE" id="PS01071">
    <property type="entry name" value="GRPE"/>
    <property type="match status" value="1"/>
</dbReference>
<evidence type="ECO:0000313" key="15">
    <source>
        <dbReference type="EMBL" id="HIV00579.1"/>
    </source>
</evidence>
<comment type="similarity">
    <text evidence="2 10 12">Belongs to the GrpE family.</text>
</comment>
<dbReference type="InterPro" id="IPR000740">
    <property type="entry name" value="GrpE"/>
</dbReference>